<dbReference type="InterPro" id="IPR036388">
    <property type="entry name" value="WH-like_DNA-bd_sf"/>
</dbReference>
<dbReference type="InterPro" id="IPR023187">
    <property type="entry name" value="Tscrpt_reg_MarR-type_CS"/>
</dbReference>
<dbReference type="InterPro" id="IPR036390">
    <property type="entry name" value="WH_DNA-bd_sf"/>
</dbReference>
<dbReference type="EMBL" id="JABBVZ010000052">
    <property type="protein sequence ID" value="NMP23453.1"/>
    <property type="molecule type" value="Genomic_DNA"/>
</dbReference>
<dbReference type="PROSITE" id="PS01117">
    <property type="entry name" value="HTH_MARR_1"/>
    <property type="match status" value="1"/>
</dbReference>
<feature type="domain" description="HTH marR-type" evidence="4">
    <location>
        <begin position="11"/>
        <end position="142"/>
    </location>
</feature>
<dbReference type="PANTHER" id="PTHR33164:SF43">
    <property type="entry name" value="HTH-TYPE TRANSCRIPTIONAL REPRESSOR YETL"/>
    <property type="match status" value="1"/>
</dbReference>
<keyword evidence="1" id="KW-0805">Transcription regulation</keyword>
<dbReference type="PROSITE" id="PS50995">
    <property type="entry name" value="HTH_MARR_2"/>
    <property type="match status" value="1"/>
</dbReference>
<dbReference type="AlphaFoldDB" id="A0A7Y0L519"/>
<evidence type="ECO:0000256" key="1">
    <source>
        <dbReference type="ARBA" id="ARBA00023015"/>
    </source>
</evidence>
<proteinExistence type="predicted"/>
<name>A0A7Y0L519_9FIRM</name>
<organism evidence="5 6">
    <name type="scientific">Sulfobacillus harzensis</name>
    <dbReference type="NCBI Taxonomy" id="2729629"/>
    <lineage>
        <taxon>Bacteria</taxon>
        <taxon>Bacillati</taxon>
        <taxon>Bacillota</taxon>
        <taxon>Clostridia</taxon>
        <taxon>Eubacteriales</taxon>
        <taxon>Clostridiales Family XVII. Incertae Sedis</taxon>
        <taxon>Sulfobacillus</taxon>
    </lineage>
</organism>
<sequence length="157" mass="17724">MANTVQQGNRVDLVWGRMRALAREIASRQQDVLMHADLTMSQMKAFFAIAKDGDPSIGLVAKELNIGLPSASQVVERLVKAGLVERRPHPHDRRVTQCVLSERGQNLRRELDAGPRALREWLERMDARDLAELERGLSALAEMAAQSRKEREEQHGH</sequence>
<accession>A0A7Y0L519</accession>
<evidence type="ECO:0000259" key="4">
    <source>
        <dbReference type="PROSITE" id="PS50995"/>
    </source>
</evidence>
<keyword evidence="6" id="KW-1185">Reference proteome</keyword>
<dbReference type="GO" id="GO:0003700">
    <property type="term" value="F:DNA-binding transcription factor activity"/>
    <property type="evidence" value="ECO:0007669"/>
    <property type="project" value="InterPro"/>
</dbReference>
<dbReference type="GO" id="GO:0003677">
    <property type="term" value="F:DNA binding"/>
    <property type="evidence" value="ECO:0007669"/>
    <property type="project" value="UniProtKB-KW"/>
</dbReference>
<keyword evidence="2" id="KW-0238">DNA-binding</keyword>
<dbReference type="InterPro" id="IPR000835">
    <property type="entry name" value="HTH_MarR-typ"/>
</dbReference>
<keyword evidence="3" id="KW-0804">Transcription</keyword>
<evidence type="ECO:0000256" key="3">
    <source>
        <dbReference type="ARBA" id="ARBA00023163"/>
    </source>
</evidence>
<comment type="caution">
    <text evidence="5">The sequence shown here is derived from an EMBL/GenBank/DDBJ whole genome shotgun (WGS) entry which is preliminary data.</text>
</comment>
<dbReference type="InterPro" id="IPR039422">
    <property type="entry name" value="MarR/SlyA-like"/>
</dbReference>
<evidence type="ECO:0000313" key="5">
    <source>
        <dbReference type="EMBL" id="NMP23453.1"/>
    </source>
</evidence>
<evidence type="ECO:0000313" key="6">
    <source>
        <dbReference type="Proteomes" id="UP000533476"/>
    </source>
</evidence>
<dbReference type="Pfam" id="PF12802">
    <property type="entry name" value="MarR_2"/>
    <property type="match status" value="1"/>
</dbReference>
<reference evidence="5 6" key="1">
    <citation type="submission" date="2020-04" db="EMBL/GenBank/DDBJ databases">
        <authorList>
            <person name="Zhang R."/>
            <person name="Schippers A."/>
        </authorList>
    </citation>
    <scope>NUCLEOTIDE SEQUENCE [LARGE SCALE GENOMIC DNA]</scope>
    <source>
        <strain evidence="5 6">DSM 109850</strain>
    </source>
</reference>
<dbReference type="SUPFAM" id="SSF46785">
    <property type="entry name" value="Winged helix' DNA-binding domain"/>
    <property type="match status" value="1"/>
</dbReference>
<dbReference type="RefSeq" id="WP_169100743.1">
    <property type="nucleotide sequence ID" value="NZ_JABBVZ010000052.1"/>
</dbReference>
<dbReference type="PANTHER" id="PTHR33164">
    <property type="entry name" value="TRANSCRIPTIONAL REGULATOR, MARR FAMILY"/>
    <property type="match status" value="1"/>
</dbReference>
<dbReference type="GO" id="GO:0006950">
    <property type="term" value="P:response to stress"/>
    <property type="evidence" value="ECO:0007669"/>
    <property type="project" value="TreeGrafter"/>
</dbReference>
<dbReference type="Gene3D" id="1.10.10.10">
    <property type="entry name" value="Winged helix-like DNA-binding domain superfamily/Winged helix DNA-binding domain"/>
    <property type="match status" value="1"/>
</dbReference>
<protein>
    <submittedName>
        <fullName evidence="5">Winged helix-turn-helix transcriptional regulator</fullName>
    </submittedName>
</protein>
<gene>
    <name evidence="5" type="ORF">HIJ39_13990</name>
</gene>
<dbReference type="Proteomes" id="UP000533476">
    <property type="component" value="Unassembled WGS sequence"/>
</dbReference>
<dbReference type="SMART" id="SM00347">
    <property type="entry name" value="HTH_MARR"/>
    <property type="match status" value="1"/>
</dbReference>
<evidence type="ECO:0000256" key="2">
    <source>
        <dbReference type="ARBA" id="ARBA00023125"/>
    </source>
</evidence>